<feature type="domain" description="Peptidase metallopeptidase" evidence="2">
    <location>
        <begin position="7"/>
        <end position="152"/>
    </location>
</feature>
<dbReference type="GO" id="GO:0004222">
    <property type="term" value="F:metalloendopeptidase activity"/>
    <property type="evidence" value="ECO:0007669"/>
    <property type="project" value="InterPro"/>
</dbReference>
<dbReference type="Proteomes" id="UP000199207">
    <property type="component" value="Unassembled WGS sequence"/>
</dbReference>
<dbReference type="InterPro" id="IPR006026">
    <property type="entry name" value="Peptidase_Metallo"/>
</dbReference>
<name>A0A1I1EG01_9ACTN</name>
<dbReference type="RefSeq" id="WP_093836737.1">
    <property type="nucleotide sequence ID" value="NZ_FOLM01000001.1"/>
</dbReference>
<dbReference type="EMBL" id="FOLM01000001">
    <property type="protein sequence ID" value="SFB86084.1"/>
    <property type="molecule type" value="Genomic_DNA"/>
</dbReference>
<dbReference type="STRING" id="910347.SAMN05421773_101292"/>
<reference evidence="3 4" key="1">
    <citation type="submission" date="2016-10" db="EMBL/GenBank/DDBJ databases">
        <authorList>
            <person name="de Groot N.N."/>
        </authorList>
    </citation>
    <scope>NUCLEOTIDE SEQUENCE [LARGE SCALE GENOMIC DNA]</scope>
    <source>
        <strain evidence="3 4">CGMCC 4.5739</strain>
    </source>
</reference>
<evidence type="ECO:0000313" key="4">
    <source>
        <dbReference type="Proteomes" id="UP000199207"/>
    </source>
</evidence>
<dbReference type="SUPFAM" id="SSF55486">
    <property type="entry name" value="Metalloproteases ('zincins'), catalytic domain"/>
    <property type="match status" value="1"/>
</dbReference>
<sequence length="257" mass="28178">MAVRKKTAAQWPGPEIGYVLAQENESHREWLDKGIALFNTRVGRKIFVPAGSPAGAQVRFVHSESGESAIGYQGKEQQEVRFHANPAGDDGQGEYKTLFHEIGHCLGLGHEQFHSACPVRDFLVTVLKDSDNFREIRTRQSLVSGHWEDLGPYDPTSVMMYALTSMMQEGRVEWSEEGDAPVLVQPEKTETAGKTGKAGEPEKKTRERSGSATVKGSVAKPVELLPLRLRVPRSLFPVVTGLSDGDVAAINKLVPDS</sequence>
<dbReference type="GO" id="GO:0006508">
    <property type="term" value="P:proteolysis"/>
    <property type="evidence" value="ECO:0007669"/>
    <property type="project" value="InterPro"/>
</dbReference>
<protein>
    <submittedName>
        <fullName evidence="3">Astacin (Peptidase family M12A)</fullName>
    </submittedName>
</protein>
<organism evidence="3 4">
    <name type="scientific">Streptomyces aidingensis</name>
    <dbReference type="NCBI Taxonomy" id="910347"/>
    <lineage>
        <taxon>Bacteria</taxon>
        <taxon>Bacillati</taxon>
        <taxon>Actinomycetota</taxon>
        <taxon>Actinomycetes</taxon>
        <taxon>Kitasatosporales</taxon>
        <taxon>Streptomycetaceae</taxon>
        <taxon>Streptomyces</taxon>
    </lineage>
</organism>
<dbReference type="AlphaFoldDB" id="A0A1I1EG01"/>
<dbReference type="OrthoDB" id="3669864at2"/>
<dbReference type="GO" id="GO:0008270">
    <property type="term" value="F:zinc ion binding"/>
    <property type="evidence" value="ECO:0007669"/>
    <property type="project" value="InterPro"/>
</dbReference>
<dbReference type="SMART" id="SM00235">
    <property type="entry name" value="ZnMc"/>
    <property type="match status" value="1"/>
</dbReference>
<accession>A0A1I1EG01</accession>
<proteinExistence type="predicted"/>
<dbReference type="Pfam" id="PF01400">
    <property type="entry name" value="Astacin"/>
    <property type="match status" value="1"/>
</dbReference>
<feature type="compositionally biased region" description="Basic and acidic residues" evidence="1">
    <location>
        <begin position="187"/>
        <end position="209"/>
    </location>
</feature>
<gene>
    <name evidence="3" type="ORF">SAMN05421773_101292</name>
</gene>
<evidence type="ECO:0000256" key="1">
    <source>
        <dbReference type="SAM" id="MobiDB-lite"/>
    </source>
</evidence>
<feature type="region of interest" description="Disordered" evidence="1">
    <location>
        <begin position="178"/>
        <end position="217"/>
    </location>
</feature>
<evidence type="ECO:0000313" key="3">
    <source>
        <dbReference type="EMBL" id="SFB86084.1"/>
    </source>
</evidence>
<dbReference type="InterPro" id="IPR001506">
    <property type="entry name" value="Peptidase_M12A"/>
</dbReference>
<dbReference type="PRINTS" id="PR00480">
    <property type="entry name" value="ASTACIN"/>
</dbReference>
<evidence type="ECO:0000259" key="2">
    <source>
        <dbReference type="SMART" id="SM00235"/>
    </source>
</evidence>
<dbReference type="Gene3D" id="3.40.390.10">
    <property type="entry name" value="Collagenase (Catalytic Domain)"/>
    <property type="match status" value="1"/>
</dbReference>
<keyword evidence="4" id="KW-1185">Reference proteome</keyword>
<dbReference type="InterPro" id="IPR024079">
    <property type="entry name" value="MetalloPept_cat_dom_sf"/>
</dbReference>